<dbReference type="Proteomes" id="UP000242146">
    <property type="component" value="Unassembled WGS sequence"/>
</dbReference>
<evidence type="ECO:0000256" key="3">
    <source>
        <dbReference type="ARBA" id="ARBA00022827"/>
    </source>
</evidence>
<protein>
    <recommendedName>
        <fullName evidence="5">FAD-binding domain-containing protein</fullName>
    </recommendedName>
</protein>
<dbReference type="SUPFAM" id="SSF51905">
    <property type="entry name" value="FAD/NAD(P)-binding domain"/>
    <property type="match status" value="1"/>
</dbReference>
<dbReference type="Gene3D" id="3.50.50.60">
    <property type="entry name" value="FAD/NAD(P)-binding domain"/>
    <property type="match status" value="1"/>
</dbReference>
<dbReference type="Pfam" id="PF01494">
    <property type="entry name" value="FAD_binding_3"/>
    <property type="match status" value="1"/>
</dbReference>
<keyword evidence="7" id="KW-1185">Reference proteome</keyword>
<evidence type="ECO:0000256" key="2">
    <source>
        <dbReference type="ARBA" id="ARBA00022630"/>
    </source>
</evidence>
<dbReference type="SUPFAM" id="SSF54373">
    <property type="entry name" value="FAD-linked reductases, C-terminal domain"/>
    <property type="match status" value="1"/>
</dbReference>
<feature type="domain" description="FAD-binding" evidence="5">
    <location>
        <begin position="1"/>
        <end position="351"/>
    </location>
</feature>
<dbReference type="OrthoDB" id="1716816at2759"/>
<accession>A0A1X2G8Y4</accession>
<reference evidence="6 7" key="1">
    <citation type="submission" date="2016-07" db="EMBL/GenBank/DDBJ databases">
        <title>Pervasive Adenine N6-methylation of Active Genes in Fungi.</title>
        <authorList>
            <consortium name="DOE Joint Genome Institute"/>
            <person name="Mondo S.J."/>
            <person name="Dannebaum R.O."/>
            <person name="Kuo R.C."/>
            <person name="Labutti K."/>
            <person name="Haridas S."/>
            <person name="Kuo A."/>
            <person name="Salamov A."/>
            <person name="Ahrendt S.R."/>
            <person name="Lipzen A."/>
            <person name="Sullivan W."/>
            <person name="Andreopoulos W.B."/>
            <person name="Clum A."/>
            <person name="Lindquist E."/>
            <person name="Daum C."/>
            <person name="Ramamoorthy G.K."/>
            <person name="Gryganskyi A."/>
            <person name="Culley D."/>
            <person name="Magnuson J.K."/>
            <person name="James T.Y."/>
            <person name="O'Malley M.A."/>
            <person name="Stajich J.E."/>
            <person name="Spatafora J.W."/>
            <person name="Visel A."/>
            <person name="Grigoriev I.V."/>
        </authorList>
    </citation>
    <scope>NUCLEOTIDE SEQUENCE [LARGE SCALE GENOMIC DNA]</scope>
    <source>
        <strain evidence="6 7">NRRL 3301</strain>
    </source>
</reference>
<organism evidence="6 7">
    <name type="scientific">Hesseltinella vesiculosa</name>
    <dbReference type="NCBI Taxonomy" id="101127"/>
    <lineage>
        <taxon>Eukaryota</taxon>
        <taxon>Fungi</taxon>
        <taxon>Fungi incertae sedis</taxon>
        <taxon>Mucoromycota</taxon>
        <taxon>Mucoromycotina</taxon>
        <taxon>Mucoromycetes</taxon>
        <taxon>Mucorales</taxon>
        <taxon>Cunninghamellaceae</taxon>
        <taxon>Hesseltinella</taxon>
    </lineage>
</organism>
<comment type="cofactor">
    <cofactor evidence="1">
        <name>FAD</name>
        <dbReference type="ChEBI" id="CHEBI:57692"/>
    </cofactor>
</comment>
<dbReference type="InterPro" id="IPR038220">
    <property type="entry name" value="PHOX_C_sf"/>
</dbReference>
<dbReference type="EMBL" id="MCGT01000031">
    <property type="protein sequence ID" value="ORX48056.1"/>
    <property type="molecule type" value="Genomic_DNA"/>
</dbReference>
<keyword evidence="3" id="KW-0274">FAD</keyword>
<keyword evidence="4" id="KW-0560">Oxidoreductase</keyword>
<dbReference type="Gene3D" id="3.40.30.20">
    <property type="match status" value="1"/>
</dbReference>
<dbReference type="PRINTS" id="PR00420">
    <property type="entry name" value="RNGMNOXGNASE"/>
</dbReference>
<evidence type="ECO:0000256" key="4">
    <source>
        <dbReference type="ARBA" id="ARBA00023002"/>
    </source>
</evidence>
<proteinExistence type="predicted"/>
<dbReference type="InterPro" id="IPR036188">
    <property type="entry name" value="FAD/NAD-bd_sf"/>
</dbReference>
<dbReference type="PANTHER" id="PTHR43004">
    <property type="entry name" value="TRK SYSTEM POTASSIUM UPTAKE PROTEIN"/>
    <property type="match status" value="1"/>
</dbReference>
<evidence type="ECO:0000313" key="7">
    <source>
        <dbReference type="Proteomes" id="UP000242146"/>
    </source>
</evidence>
<gene>
    <name evidence="6" type="ORF">DM01DRAFT_1310040</name>
</gene>
<evidence type="ECO:0000313" key="6">
    <source>
        <dbReference type="EMBL" id="ORX48056.1"/>
    </source>
</evidence>
<evidence type="ECO:0000259" key="5">
    <source>
        <dbReference type="Pfam" id="PF01494"/>
    </source>
</evidence>
<dbReference type="PANTHER" id="PTHR43004:SF19">
    <property type="entry name" value="BINDING MONOOXYGENASE, PUTATIVE (JCVI)-RELATED"/>
    <property type="match status" value="1"/>
</dbReference>
<evidence type="ECO:0000256" key="1">
    <source>
        <dbReference type="ARBA" id="ARBA00001974"/>
    </source>
</evidence>
<dbReference type="AlphaFoldDB" id="A0A1X2G8Y4"/>
<dbReference type="STRING" id="101127.A0A1X2G8Y4"/>
<dbReference type="GO" id="GO:0016709">
    <property type="term" value="F:oxidoreductase activity, acting on paired donors, with incorporation or reduction of molecular oxygen, NAD(P)H as one donor, and incorporation of one atom of oxygen"/>
    <property type="evidence" value="ECO:0007669"/>
    <property type="project" value="UniProtKB-ARBA"/>
</dbReference>
<comment type="caution">
    <text evidence="6">The sequence shown here is derived from an EMBL/GenBank/DDBJ whole genome shotgun (WGS) entry which is preliminary data.</text>
</comment>
<sequence>MIVGGGPVGLLSASLLNKAGLTVRIVDVEFQPNHWGRGDWIHGRTLELLERAGLETELLATGAHVEHIQAYKNGKLVQSSPFVPDTVDSKYPYLLCVGQHITEAMLQSQLSEHDVQVERPCTVTKIDVTADPDFPLTLTVLNMKDSTTETVHSKYLFGCDGAHSAIRKMINVDYVGDTTEINGGVLDALIRTNFPGKKQVSLLQNDMAKTVSLFPRENGLTRIFVHFDVNELDLRKEQHNRNTIQLEDIQQEAKRALMPYRLEILGTMFWSTYVVGQRLACSMQAMDSRVFLLGDAAHSQSPTLGQGLNTGFGDVFNLVWKLAMVEKNRLSKEALLTYTMERRPVAHQVIEIDKTVAAAAADPTTMDTYCKVVDRHRLFTSGFGIQYPPSDDNMLLHGQTGAGMSAPNAKVIKAVSGKKARIFDGIDVFSFSVLLLVNNLTADSLPIIRQVIQACQEGGNGGGNSQHTRPALMLTIVTTSTKDQLATCLDGQPDSDSLLDLIVLDKLNQNQCHRHYQNMTVSKQACMILALIRPDGYIATLADHPSSFTSTLQTYFDRCVL</sequence>
<keyword evidence="2" id="KW-0285">Flavoprotein</keyword>
<dbReference type="InterPro" id="IPR050641">
    <property type="entry name" value="RIFMO-like"/>
</dbReference>
<name>A0A1X2G8Y4_9FUNG</name>
<dbReference type="InterPro" id="IPR002938">
    <property type="entry name" value="FAD-bd"/>
</dbReference>
<dbReference type="GO" id="GO:0071949">
    <property type="term" value="F:FAD binding"/>
    <property type="evidence" value="ECO:0007669"/>
    <property type="project" value="InterPro"/>
</dbReference>
<dbReference type="Gene3D" id="3.30.9.10">
    <property type="entry name" value="D-Amino Acid Oxidase, subunit A, domain 2"/>
    <property type="match status" value="1"/>
</dbReference>